<dbReference type="OrthoDB" id="677732at2"/>
<evidence type="ECO:0000256" key="1">
    <source>
        <dbReference type="SAM" id="MobiDB-lite"/>
    </source>
</evidence>
<organism evidence="2 3">
    <name type="scientific">Filimonas effusa</name>
    <dbReference type="NCBI Taxonomy" id="2508721"/>
    <lineage>
        <taxon>Bacteria</taxon>
        <taxon>Pseudomonadati</taxon>
        <taxon>Bacteroidota</taxon>
        <taxon>Chitinophagia</taxon>
        <taxon>Chitinophagales</taxon>
        <taxon>Chitinophagaceae</taxon>
        <taxon>Filimonas</taxon>
    </lineage>
</organism>
<dbReference type="Proteomes" id="UP000290545">
    <property type="component" value="Unassembled WGS sequence"/>
</dbReference>
<dbReference type="EMBL" id="SDHZ01000005">
    <property type="protein sequence ID" value="RXK80777.1"/>
    <property type="molecule type" value="Genomic_DNA"/>
</dbReference>
<sequence length="92" mass="10130">MHATPPNNHFDEIRNTLSKIARALHPEDNDLPTIICSWGDKLSGAETLDALNLWLHGFLDAKKEMAGEAEEIKQLDKLEPNPLPADTSDVSG</sequence>
<accession>A0A4Q1CZE5</accession>
<dbReference type="RefSeq" id="WP_129005813.1">
    <property type="nucleotide sequence ID" value="NZ_SDHZ01000005.1"/>
</dbReference>
<keyword evidence="3" id="KW-1185">Reference proteome</keyword>
<dbReference type="AlphaFoldDB" id="A0A4Q1CZE5"/>
<evidence type="ECO:0000313" key="2">
    <source>
        <dbReference type="EMBL" id="RXK80777.1"/>
    </source>
</evidence>
<proteinExistence type="predicted"/>
<comment type="caution">
    <text evidence="2">The sequence shown here is derived from an EMBL/GenBank/DDBJ whole genome shotgun (WGS) entry which is preliminary data.</text>
</comment>
<evidence type="ECO:0000313" key="3">
    <source>
        <dbReference type="Proteomes" id="UP000290545"/>
    </source>
</evidence>
<gene>
    <name evidence="2" type="ORF">ESB13_21685</name>
</gene>
<protein>
    <submittedName>
        <fullName evidence="2">Uncharacterized protein</fullName>
    </submittedName>
</protein>
<feature type="region of interest" description="Disordered" evidence="1">
    <location>
        <begin position="73"/>
        <end position="92"/>
    </location>
</feature>
<name>A0A4Q1CZE5_9BACT</name>
<reference evidence="2 3" key="1">
    <citation type="submission" date="2019-01" db="EMBL/GenBank/DDBJ databases">
        <title>Filimonas sp. strain TTM-71.</title>
        <authorList>
            <person name="Chen W.-M."/>
        </authorList>
    </citation>
    <scope>NUCLEOTIDE SEQUENCE [LARGE SCALE GENOMIC DNA]</scope>
    <source>
        <strain evidence="2 3">TTM-71</strain>
    </source>
</reference>